<evidence type="ECO:0000259" key="2">
    <source>
        <dbReference type="Pfam" id="PF21347"/>
    </source>
</evidence>
<feature type="domain" description="DUF3108" evidence="2">
    <location>
        <begin position="30"/>
        <end position="227"/>
    </location>
</feature>
<name>A0ABQ1Z170_9BACT</name>
<protein>
    <recommendedName>
        <fullName evidence="2">DUF3108 domain-containing protein</fullName>
    </recommendedName>
</protein>
<evidence type="ECO:0000313" key="3">
    <source>
        <dbReference type="EMBL" id="GGH43651.1"/>
    </source>
</evidence>
<feature type="signal peptide" evidence="1">
    <location>
        <begin position="1"/>
        <end position="21"/>
    </location>
</feature>
<dbReference type="EMBL" id="BMIA01000003">
    <property type="protein sequence ID" value="GGH43651.1"/>
    <property type="molecule type" value="Genomic_DNA"/>
</dbReference>
<sequence>MKKFILWSIACLLMLSLGANAQECAGFTFKEGGGFEMNNYDGKGKALGKLTYKIAKVAREGSNTVVTIDMESFNTKGKSELKNTYQMKCDGNVLTLDAASLVSQEQLKSFQNMEMKFTYDNIEIPSKLSVGDKLKDAAVKGEGKSGPMTVVFNMFIKNRTVAGQEKLTIPAGSYDVYKINSDMNMEMVMGFPVKMEMQSVSYRAPGIIWDLKTETYRKGKLMGYSELAKIY</sequence>
<feature type="chain" id="PRO_5046104542" description="DUF3108 domain-containing protein" evidence="1">
    <location>
        <begin position="22"/>
        <end position="231"/>
    </location>
</feature>
<keyword evidence="1" id="KW-0732">Signal</keyword>
<comment type="caution">
    <text evidence="3">The sequence shown here is derived from an EMBL/GenBank/DDBJ whole genome shotgun (WGS) entry which is preliminary data.</text>
</comment>
<keyword evidence="4" id="KW-1185">Reference proteome</keyword>
<dbReference type="Gene3D" id="2.40.360.20">
    <property type="match status" value="1"/>
</dbReference>
<dbReference type="RefSeq" id="WP_188935613.1">
    <property type="nucleotide sequence ID" value="NZ_BMIA01000003.1"/>
</dbReference>
<accession>A0ABQ1Z170</accession>
<proteinExistence type="predicted"/>
<dbReference type="Pfam" id="PF21347">
    <property type="entry name" value="DUF3108_like"/>
    <property type="match status" value="1"/>
</dbReference>
<dbReference type="Proteomes" id="UP000600214">
    <property type="component" value="Unassembled WGS sequence"/>
</dbReference>
<reference evidence="4" key="1">
    <citation type="journal article" date="2019" name="Int. J. Syst. Evol. Microbiol.">
        <title>The Global Catalogue of Microorganisms (GCM) 10K type strain sequencing project: providing services to taxonomists for standard genome sequencing and annotation.</title>
        <authorList>
            <consortium name="The Broad Institute Genomics Platform"/>
            <consortium name="The Broad Institute Genome Sequencing Center for Infectious Disease"/>
            <person name="Wu L."/>
            <person name="Ma J."/>
        </authorList>
    </citation>
    <scope>NUCLEOTIDE SEQUENCE [LARGE SCALE GENOMIC DNA]</scope>
    <source>
        <strain evidence="4">CGMCC 1.15288</strain>
    </source>
</reference>
<evidence type="ECO:0000313" key="4">
    <source>
        <dbReference type="Proteomes" id="UP000600214"/>
    </source>
</evidence>
<dbReference type="InterPro" id="IPR049279">
    <property type="entry name" value="DUF3108-like"/>
</dbReference>
<gene>
    <name evidence="3" type="ORF">GCM10007423_41190</name>
</gene>
<organism evidence="3 4">
    <name type="scientific">Dyadobacter endophyticus</name>
    <dbReference type="NCBI Taxonomy" id="1749036"/>
    <lineage>
        <taxon>Bacteria</taxon>
        <taxon>Pseudomonadati</taxon>
        <taxon>Bacteroidota</taxon>
        <taxon>Cytophagia</taxon>
        <taxon>Cytophagales</taxon>
        <taxon>Spirosomataceae</taxon>
        <taxon>Dyadobacter</taxon>
    </lineage>
</organism>
<evidence type="ECO:0000256" key="1">
    <source>
        <dbReference type="SAM" id="SignalP"/>
    </source>
</evidence>